<dbReference type="InterPro" id="IPR038333">
    <property type="entry name" value="T1MK-like_N_sf"/>
</dbReference>
<proteinExistence type="predicted"/>
<protein>
    <recommendedName>
        <fullName evidence="2">N6 adenine-specific DNA methyltransferase N-terminal domain-containing protein</fullName>
    </recommendedName>
</protein>
<dbReference type="Pfam" id="PF12161">
    <property type="entry name" value="HsdM_N"/>
    <property type="match status" value="1"/>
</dbReference>
<evidence type="ECO:0000313" key="3">
    <source>
        <dbReference type="EMBL" id="GAH75948.1"/>
    </source>
</evidence>
<feature type="non-terminal residue" evidence="3">
    <location>
        <position position="1"/>
    </location>
</feature>
<dbReference type="InterPro" id="IPR052916">
    <property type="entry name" value="Type-I_RE_MTase_Subunit"/>
</dbReference>
<dbReference type="EMBL" id="BARU01026374">
    <property type="protein sequence ID" value="GAH75948.1"/>
    <property type="molecule type" value="Genomic_DNA"/>
</dbReference>
<dbReference type="AlphaFoldDB" id="X1K1J8"/>
<evidence type="ECO:0000256" key="1">
    <source>
        <dbReference type="ARBA" id="ARBA00022747"/>
    </source>
</evidence>
<dbReference type="Gene3D" id="1.20.1260.30">
    <property type="match status" value="1"/>
</dbReference>
<dbReference type="InterPro" id="IPR022749">
    <property type="entry name" value="D12N6_MeTrfase_N"/>
</dbReference>
<dbReference type="GO" id="GO:0009307">
    <property type="term" value="P:DNA restriction-modification system"/>
    <property type="evidence" value="ECO:0007669"/>
    <property type="project" value="UniProtKB-KW"/>
</dbReference>
<name>X1K1J8_9ZZZZ</name>
<feature type="domain" description="N6 adenine-specific DNA methyltransferase N-terminal" evidence="2">
    <location>
        <begin position="4"/>
        <end position="108"/>
    </location>
</feature>
<dbReference type="PANTHER" id="PTHR42998">
    <property type="entry name" value="TYPE I RESTRICTION ENZYME HINDVIIP M PROTEIN-RELATED"/>
    <property type="match status" value="1"/>
</dbReference>
<gene>
    <name evidence="3" type="ORF">S03H2_42376</name>
</gene>
<reference evidence="3" key="1">
    <citation type="journal article" date="2014" name="Front. Microbiol.">
        <title>High frequency of phylogenetically diverse reductive dehalogenase-homologous genes in deep subseafloor sedimentary metagenomes.</title>
        <authorList>
            <person name="Kawai M."/>
            <person name="Futagami T."/>
            <person name="Toyoda A."/>
            <person name="Takaki Y."/>
            <person name="Nishi S."/>
            <person name="Hori S."/>
            <person name="Arai W."/>
            <person name="Tsubouchi T."/>
            <person name="Morono Y."/>
            <person name="Uchiyama I."/>
            <person name="Ito T."/>
            <person name="Fujiyama A."/>
            <person name="Inagaki F."/>
            <person name="Takami H."/>
        </authorList>
    </citation>
    <scope>NUCLEOTIDE SEQUENCE</scope>
    <source>
        <strain evidence="3">Expedition CK06-06</strain>
    </source>
</reference>
<accession>X1K1J8</accession>
<dbReference type="InterPro" id="IPR029063">
    <property type="entry name" value="SAM-dependent_MTases_sf"/>
</dbReference>
<organism evidence="3">
    <name type="scientific">marine sediment metagenome</name>
    <dbReference type="NCBI Taxonomy" id="412755"/>
    <lineage>
        <taxon>unclassified sequences</taxon>
        <taxon>metagenomes</taxon>
        <taxon>ecological metagenomes</taxon>
    </lineage>
</organism>
<dbReference type="SUPFAM" id="SSF53335">
    <property type="entry name" value="S-adenosyl-L-methionine-dependent methyltransferases"/>
    <property type="match status" value="1"/>
</dbReference>
<evidence type="ECO:0000259" key="2">
    <source>
        <dbReference type="Pfam" id="PF12161"/>
    </source>
</evidence>
<comment type="caution">
    <text evidence="3">The sequence shown here is derived from an EMBL/GenBank/DDBJ whole genome shotgun (WGS) entry which is preliminary data.</text>
</comment>
<sequence>DTPDYKRYVPPLIFLRFLSLRYEERREQLELMISEPQSEYYTKNKAESEAILEDPDEYRRAQAFIVPKEARWSYILQNAQADNIKIILDDALEAMEKAYPEKLRGLLPRI</sequence>
<dbReference type="PANTHER" id="PTHR42998:SF1">
    <property type="entry name" value="TYPE I RESTRICTION ENZYME HINDI METHYLASE SUBUNIT"/>
    <property type="match status" value="1"/>
</dbReference>
<keyword evidence="1" id="KW-0680">Restriction system</keyword>